<dbReference type="SUPFAM" id="SSF53448">
    <property type="entry name" value="Nucleotide-diphospho-sugar transferases"/>
    <property type="match status" value="1"/>
</dbReference>
<keyword evidence="1" id="KW-1003">Cell membrane</keyword>
<dbReference type="Gene3D" id="3.90.550.10">
    <property type="entry name" value="Spore Coat Polysaccharide Biosynthesis Protein SpsA, Chain A"/>
    <property type="match status" value="1"/>
</dbReference>
<name>A0A940IHQ3_9BACT</name>
<evidence type="ECO:0000256" key="3">
    <source>
        <dbReference type="ARBA" id="ARBA00022679"/>
    </source>
</evidence>
<evidence type="ECO:0000256" key="4">
    <source>
        <dbReference type="ARBA" id="ARBA00022692"/>
    </source>
</evidence>
<dbReference type="Proteomes" id="UP000725002">
    <property type="component" value="Unassembled WGS sequence"/>
</dbReference>
<protein>
    <submittedName>
        <fullName evidence="10">Glycosyltransferase family 2 protein</fullName>
    </submittedName>
</protein>
<feature type="transmembrane region" description="Helical" evidence="8">
    <location>
        <begin position="284"/>
        <end position="305"/>
    </location>
</feature>
<evidence type="ECO:0000256" key="5">
    <source>
        <dbReference type="ARBA" id="ARBA00022985"/>
    </source>
</evidence>
<evidence type="ECO:0000256" key="7">
    <source>
        <dbReference type="ARBA" id="ARBA00023136"/>
    </source>
</evidence>
<accession>A0A940IHQ3</accession>
<reference evidence="10" key="2">
    <citation type="journal article" date="2021" name="PeerJ">
        <title>Extensive microbial diversity within the chicken gut microbiome revealed by metagenomics and culture.</title>
        <authorList>
            <person name="Gilroy R."/>
            <person name="Ravi A."/>
            <person name="Getino M."/>
            <person name="Pursley I."/>
            <person name="Horton D.L."/>
            <person name="Alikhan N.F."/>
            <person name="Baker D."/>
            <person name="Gharbi K."/>
            <person name="Hall N."/>
            <person name="Watson M."/>
            <person name="Adriaenssens E.M."/>
            <person name="Foster-Nyarko E."/>
            <person name="Jarju S."/>
            <person name="Secka A."/>
            <person name="Antonio M."/>
            <person name="Oren A."/>
            <person name="Chaudhuri R.R."/>
            <person name="La Ragione R."/>
            <person name="Hildebrand F."/>
            <person name="Pallen M.J."/>
        </authorList>
    </citation>
    <scope>NUCLEOTIDE SEQUENCE</scope>
    <source>
        <strain evidence="10">G3-8215</strain>
    </source>
</reference>
<comment type="caution">
    <text evidence="10">The sequence shown here is derived from an EMBL/GenBank/DDBJ whole genome shotgun (WGS) entry which is preliminary data.</text>
</comment>
<keyword evidence="6 8" id="KW-1133">Transmembrane helix</keyword>
<proteinExistence type="predicted"/>
<feature type="transmembrane region" description="Helical" evidence="8">
    <location>
        <begin position="216"/>
        <end position="236"/>
    </location>
</feature>
<gene>
    <name evidence="10" type="ORF">IAB75_06240</name>
</gene>
<feature type="domain" description="Glycosyltransferase 2-like" evidence="9">
    <location>
        <begin position="12"/>
        <end position="175"/>
    </location>
</feature>
<keyword evidence="3" id="KW-0808">Transferase</keyword>
<dbReference type="InterPro" id="IPR029044">
    <property type="entry name" value="Nucleotide-diphossugar_trans"/>
</dbReference>
<dbReference type="InterPro" id="IPR001173">
    <property type="entry name" value="Glyco_trans_2-like"/>
</dbReference>
<dbReference type="GO" id="GO:0005886">
    <property type="term" value="C:plasma membrane"/>
    <property type="evidence" value="ECO:0007669"/>
    <property type="project" value="TreeGrafter"/>
</dbReference>
<dbReference type="CDD" id="cd04187">
    <property type="entry name" value="DPM1_like_bac"/>
    <property type="match status" value="1"/>
</dbReference>
<keyword evidence="5" id="KW-0448">Lipopolysaccharide biosynthesis</keyword>
<evidence type="ECO:0000256" key="1">
    <source>
        <dbReference type="ARBA" id="ARBA00022475"/>
    </source>
</evidence>
<feature type="transmembrane region" description="Helical" evidence="8">
    <location>
        <begin position="243"/>
        <end position="264"/>
    </location>
</feature>
<evidence type="ECO:0000256" key="8">
    <source>
        <dbReference type="SAM" id="Phobius"/>
    </source>
</evidence>
<evidence type="ECO:0000259" key="9">
    <source>
        <dbReference type="Pfam" id="PF00535"/>
    </source>
</evidence>
<keyword evidence="7 8" id="KW-0472">Membrane</keyword>
<dbReference type="GO" id="GO:0009103">
    <property type="term" value="P:lipopolysaccharide biosynthetic process"/>
    <property type="evidence" value="ECO:0007669"/>
    <property type="project" value="UniProtKB-KW"/>
</dbReference>
<dbReference type="EMBL" id="JADILV010000041">
    <property type="protein sequence ID" value="MBO8483697.1"/>
    <property type="molecule type" value="Genomic_DNA"/>
</dbReference>
<organism evidence="10 11">
    <name type="scientific">Candidatus Cryptobacteroides avicola</name>
    <dbReference type="NCBI Taxonomy" id="2840757"/>
    <lineage>
        <taxon>Bacteria</taxon>
        <taxon>Pseudomonadati</taxon>
        <taxon>Bacteroidota</taxon>
        <taxon>Bacteroidia</taxon>
        <taxon>Bacteroidales</taxon>
        <taxon>Candidatus Cryptobacteroides</taxon>
    </lineage>
</organism>
<dbReference type="GO" id="GO:0099621">
    <property type="term" value="F:undecaprenyl-phosphate 4-deoxy-4-formamido-L-arabinose transferase activity"/>
    <property type="evidence" value="ECO:0007669"/>
    <property type="project" value="TreeGrafter"/>
</dbReference>
<keyword evidence="2" id="KW-0328">Glycosyltransferase</keyword>
<keyword evidence="4 8" id="KW-0812">Transmembrane</keyword>
<dbReference type="InterPro" id="IPR050256">
    <property type="entry name" value="Glycosyltransferase_2"/>
</dbReference>
<evidence type="ECO:0000313" key="11">
    <source>
        <dbReference type="Proteomes" id="UP000725002"/>
    </source>
</evidence>
<dbReference type="AlphaFoldDB" id="A0A940IHQ3"/>
<dbReference type="PANTHER" id="PTHR48090:SF3">
    <property type="entry name" value="UNDECAPRENYL-PHOSPHATE 4-DEOXY-4-FORMAMIDO-L-ARABINOSE TRANSFERASE"/>
    <property type="match status" value="1"/>
</dbReference>
<evidence type="ECO:0000256" key="6">
    <source>
        <dbReference type="ARBA" id="ARBA00022989"/>
    </source>
</evidence>
<reference evidence="10" key="1">
    <citation type="submission" date="2020-10" db="EMBL/GenBank/DDBJ databases">
        <authorList>
            <person name="Gilroy R."/>
        </authorList>
    </citation>
    <scope>NUCLEOTIDE SEQUENCE</scope>
    <source>
        <strain evidence="10">G3-8215</strain>
    </source>
</reference>
<sequence length="324" mass="36750">MNTPANSDKDISIVISLYNEVESLTELVGWIRSVMERNGYVYEIIMVDDGSSDGSWDKIISLSRTDRSVRGISFRRNYGKSAALYCGFKAAEGRVVVTMDADLQDSPEEIPEMYRMITEDGYDIVSGWKRHRKDNALTKNIPSKIYNAAARKITGIRLHDMNCGLKAYNSEVVKNIEVYGEMHRFIPYLAKNAGFTKITEKPVHHQKRKYGKSKFGMSRFVNGFLDLLSIWFLCTFGKNPMHFFGLTGILMFLTGGIIAVWLIISKLIHQSNGLDFRPVTDQPLFYLALVAVLVGVQLFLSGFISELVSRNSSERNHYNIKDTI</sequence>
<dbReference type="PANTHER" id="PTHR48090">
    <property type="entry name" value="UNDECAPRENYL-PHOSPHATE 4-DEOXY-4-FORMAMIDO-L-ARABINOSE TRANSFERASE-RELATED"/>
    <property type="match status" value="1"/>
</dbReference>
<dbReference type="Pfam" id="PF00535">
    <property type="entry name" value="Glycos_transf_2"/>
    <property type="match status" value="1"/>
</dbReference>
<evidence type="ECO:0000313" key="10">
    <source>
        <dbReference type="EMBL" id="MBO8483697.1"/>
    </source>
</evidence>
<evidence type="ECO:0000256" key="2">
    <source>
        <dbReference type="ARBA" id="ARBA00022676"/>
    </source>
</evidence>